<comment type="caution">
    <text evidence="1">The sequence shown here is derived from an EMBL/GenBank/DDBJ whole genome shotgun (WGS) entry which is preliminary data.</text>
</comment>
<sequence>MSDYTIEIEKDQAATPARCTAPAAGCFGQLHATEAYGGTPRRSADDVAHDWESVAQRFYLMGYRDGGKAI</sequence>
<accession>A0A7W9AGL3</accession>
<dbReference type="EMBL" id="JACIJC010000002">
    <property type="protein sequence ID" value="MBB5685121.1"/>
    <property type="molecule type" value="Genomic_DNA"/>
</dbReference>
<proteinExistence type="predicted"/>
<dbReference type="RefSeq" id="WP_184016213.1">
    <property type="nucleotide sequence ID" value="NZ_JACIJC010000002.1"/>
</dbReference>
<evidence type="ECO:0000313" key="2">
    <source>
        <dbReference type="Proteomes" id="UP000549617"/>
    </source>
</evidence>
<dbReference type="AlphaFoldDB" id="A0A7W9AGL3"/>
<protein>
    <submittedName>
        <fullName evidence="1">Isochorismate synthase EntC</fullName>
    </submittedName>
</protein>
<gene>
    <name evidence="1" type="ORF">FHS49_001129</name>
</gene>
<name>A0A7W9AGL3_9SPHN</name>
<reference evidence="1 2" key="1">
    <citation type="submission" date="2020-08" db="EMBL/GenBank/DDBJ databases">
        <title>Genomic Encyclopedia of Type Strains, Phase IV (KMG-IV): sequencing the most valuable type-strain genomes for metagenomic binning, comparative biology and taxonomic classification.</title>
        <authorList>
            <person name="Goeker M."/>
        </authorList>
    </citation>
    <scope>NUCLEOTIDE SEQUENCE [LARGE SCALE GENOMIC DNA]</scope>
    <source>
        <strain evidence="1 2">DSM 25079</strain>
    </source>
</reference>
<evidence type="ECO:0000313" key="1">
    <source>
        <dbReference type="EMBL" id="MBB5685121.1"/>
    </source>
</evidence>
<keyword evidence="2" id="KW-1185">Reference proteome</keyword>
<organism evidence="1 2">
    <name type="scientific">Sphingobium boeckii</name>
    <dbReference type="NCBI Taxonomy" id="1082345"/>
    <lineage>
        <taxon>Bacteria</taxon>
        <taxon>Pseudomonadati</taxon>
        <taxon>Pseudomonadota</taxon>
        <taxon>Alphaproteobacteria</taxon>
        <taxon>Sphingomonadales</taxon>
        <taxon>Sphingomonadaceae</taxon>
        <taxon>Sphingobium</taxon>
    </lineage>
</organism>
<dbReference type="Proteomes" id="UP000549617">
    <property type="component" value="Unassembled WGS sequence"/>
</dbReference>